<dbReference type="InterPro" id="IPR009061">
    <property type="entry name" value="DNA-bd_dom_put_sf"/>
</dbReference>
<dbReference type="SUPFAM" id="SSF46955">
    <property type="entry name" value="Putative DNA-binding domain"/>
    <property type="match status" value="1"/>
</dbReference>
<dbReference type="InterPro" id="IPR047057">
    <property type="entry name" value="MerR_fam"/>
</dbReference>
<evidence type="ECO:0000256" key="1">
    <source>
        <dbReference type="ARBA" id="ARBA00023125"/>
    </source>
</evidence>
<dbReference type="EMBL" id="JAFIDN010000003">
    <property type="protein sequence ID" value="MBP3192204.1"/>
    <property type="molecule type" value="Genomic_DNA"/>
</dbReference>
<dbReference type="Pfam" id="PF13411">
    <property type="entry name" value="MerR_1"/>
    <property type="match status" value="1"/>
</dbReference>
<proteinExistence type="predicted"/>
<feature type="compositionally biased region" description="Basic and acidic residues" evidence="2">
    <location>
        <begin position="72"/>
        <end position="83"/>
    </location>
</feature>
<dbReference type="Gene3D" id="1.10.1660.10">
    <property type="match status" value="1"/>
</dbReference>
<protein>
    <submittedName>
        <fullName evidence="4">MerR family transcriptional regulator</fullName>
    </submittedName>
</protein>
<dbReference type="GO" id="GO:0003700">
    <property type="term" value="F:DNA-binding transcription factor activity"/>
    <property type="evidence" value="ECO:0007669"/>
    <property type="project" value="InterPro"/>
</dbReference>
<evidence type="ECO:0000256" key="2">
    <source>
        <dbReference type="SAM" id="MobiDB-lite"/>
    </source>
</evidence>
<dbReference type="AlphaFoldDB" id="A0A8J7UWG2"/>
<dbReference type="GO" id="GO:0003677">
    <property type="term" value="F:DNA binding"/>
    <property type="evidence" value="ECO:0007669"/>
    <property type="project" value="UniProtKB-KW"/>
</dbReference>
<keyword evidence="1" id="KW-0238">DNA-binding</keyword>
<comment type="caution">
    <text evidence="4">The sequence shown here is derived from an EMBL/GenBank/DDBJ whole genome shotgun (WGS) entry which is preliminary data.</text>
</comment>
<feature type="domain" description="HTH merR-type" evidence="3">
    <location>
        <begin position="5"/>
        <end position="75"/>
    </location>
</feature>
<dbReference type="SMART" id="SM00422">
    <property type="entry name" value="HTH_MERR"/>
    <property type="match status" value="1"/>
</dbReference>
<organism evidence="4 5">
    <name type="scientific">Natronogracilivirga saccharolytica</name>
    <dbReference type="NCBI Taxonomy" id="2812953"/>
    <lineage>
        <taxon>Bacteria</taxon>
        <taxon>Pseudomonadati</taxon>
        <taxon>Balneolota</taxon>
        <taxon>Balneolia</taxon>
        <taxon>Balneolales</taxon>
        <taxon>Cyclonatronaceae</taxon>
        <taxon>Natronogracilivirga</taxon>
    </lineage>
</organism>
<accession>A0A8J7UWG2</accession>
<evidence type="ECO:0000313" key="5">
    <source>
        <dbReference type="Proteomes" id="UP000673975"/>
    </source>
</evidence>
<reference evidence="4" key="1">
    <citation type="submission" date="2021-02" db="EMBL/GenBank/DDBJ databases">
        <title>Natronogracilivirga saccharolytica gen. nov. sp. nov. a new anaerobic, haloalkiliphilic carbohydrate-fermenting bacterium from soda lake and proposing of Cyclonatronumiaceae fam. nov. in the phylum Balneolaeota.</title>
        <authorList>
            <person name="Zhilina T.N."/>
            <person name="Sorokin D.Y."/>
            <person name="Zavarzina D.G."/>
            <person name="Toshchakov S.V."/>
            <person name="Kublanov I.V."/>
        </authorList>
    </citation>
    <scope>NUCLEOTIDE SEQUENCE</scope>
    <source>
        <strain evidence="4">Z-1702</strain>
    </source>
</reference>
<dbReference type="PANTHER" id="PTHR30204:SF15">
    <property type="entry name" value="BLL5018 PROTEIN"/>
    <property type="match status" value="1"/>
</dbReference>
<dbReference type="InterPro" id="IPR000551">
    <property type="entry name" value="MerR-type_HTH_dom"/>
</dbReference>
<gene>
    <name evidence="4" type="ORF">NATSA_05960</name>
</gene>
<feature type="region of interest" description="Disordered" evidence="2">
    <location>
        <begin position="67"/>
        <end position="89"/>
    </location>
</feature>
<evidence type="ECO:0000259" key="3">
    <source>
        <dbReference type="PROSITE" id="PS50937"/>
    </source>
</evidence>
<name>A0A8J7UWG2_9BACT</name>
<evidence type="ECO:0000313" key="4">
    <source>
        <dbReference type="EMBL" id="MBP3192204.1"/>
    </source>
</evidence>
<dbReference type="RefSeq" id="WP_210511095.1">
    <property type="nucleotide sequence ID" value="NZ_JAFIDN010000003.1"/>
</dbReference>
<dbReference type="PROSITE" id="PS50937">
    <property type="entry name" value="HTH_MERR_2"/>
    <property type="match status" value="1"/>
</dbReference>
<sequence>MKKLYYTIGETSRMTGVEPHVLRYWESLFNELSPSKNRAGKRVYKEDDIQLILTLKELIQQKKFSTAGAQKVLRDQKKQRSPEDKEDYGSLPVELTQDLSRVRVFLADLLKKI</sequence>
<dbReference type="PANTHER" id="PTHR30204">
    <property type="entry name" value="REDOX-CYCLING DRUG-SENSING TRANSCRIPTIONAL ACTIVATOR SOXR"/>
    <property type="match status" value="1"/>
</dbReference>
<dbReference type="Proteomes" id="UP000673975">
    <property type="component" value="Unassembled WGS sequence"/>
</dbReference>
<keyword evidence="5" id="KW-1185">Reference proteome</keyword>